<protein>
    <submittedName>
        <fullName evidence="3">Acyl-CoA dehydrogenase</fullName>
    </submittedName>
</protein>
<evidence type="ECO:0000256" key="1">
    <source>
        <dbReference type="ARBA" id="ARBA00023002"/>
    </source>
</evidence>
<name>A0A1M4SNP3_9BACL</name>
<evidence type="ECO:0000259" key="2">
    <source>
        <dbReference type="Pfam" id="PF08028"/>
    </source>
</evidence>
<dbReference type="PANTHER" id="PTHR43884">
    <property type="entry name" value="ACYL-COA DEHYDROGENASE"/>
    <property type="match status" value="1"/>
</dbReference>
<dbReference type="EMBL" id="FQVL01000001">
    <property type="protein sequence ID" value="SHE33904.1"/>
    <property type="molecule type" value="Genomic_DNA"/>
</dbReference>
<dbReference type="Gene3D" id="2.40.110.10">
    <property type="entry name" value="Butyryl-CoA Dehydrogenase, subunit A, domain 2"/>
    <property type="match status" value="1"/>
</dbReference>
<reference evidence="3 4" key="1">
    <citation type="submission" date="2016-11" db="EMBL/GenBank/DDBJ databases">
        <authorList>
            <person name="Jaros S."/>
            <person name="Januszkiewicz K."/>
            <person name="Wedrychowicz H."/>
        </authorList>
    </citation>
    <scope>NUCLEOTIDE SEQUENCE [LARGE SCALE GENOMIC DNA]</scope>
    <source>
        <strain evidence="3 4">DSM 44666</strain>
    </source>
</reference>
<keyword evidence="4" id="KW-1185">Reference proteome</keyword>
<feature type="domain" description="Acyl-CoA dehydrogenase C-terminal" evidence="2">
    <location>
        <begin position="219"/>
        <end position="350"/>
    </location>
</feature>
<dbReference type="RefSeq" id="WP_073150160.1">
    <property type="nucleotide sequence ID" value="NZ_FQVL01000001.1"/>
</dbReference>
<dbReference type="GO" id="GO:0003995">
    <property type="term" value="F:acyl-CoA dehydrogenase activity"/>
    <property type="evidence" value="ECO:0007669"/>
    <property type="project" value="TreeGrafter"/>
</dbReference>
<dbReference type="Proteomes" id="UP000184476">
    <property type="component" value="Unassembled WGS sequence"/>
</dbReference>
<dbReference type="STRING" id="112248.SAMN05444392_10167"/>
<dbReference type="InterPro" id="IPR046373">
    <property type="entry name" value="Acyl-CoA_Oxase/DH_mid-dom_sf"/>
</dbReference>
<sequence length="352" mass="39676">MLFSDQIVKRIQATSIEREKQGELSPDILKLIYQKRLFKLFVPTTLDGVMSPFIEAIHIFEEAAQIDGSLGWMIAIGSGGGFFVPFMEPEVSRQVYQKETALIAGSGAPSGTAYPQDGGYLVTGEWKYCSGATYATTFTANCKVMQGKKEEVLAVILQPEQVRVKRDWNAIGLKATGSHSILVDQVFVPAALTFQLTQPKAFLDEFIYQYPFQTFAEVSFAAVVLGIGQRFLDKVKQFLNQKQEVWNIMNQQKYSVILTKINEHVSRFDQCRAEFYSIVSGSWDQFVQEGHLTRSEQHQVTTCCKKLTKWMLSIGMELLPLFGLSAVMEDTLLNQAWRDLLTASQHTLLQPI</sequence>
<dbReference type="PIRSF" id="PIRSF016578">
    <property type="entry name" value="HsaA"/>
    <property type="match status" value="1"/>
</dbReference>
<keyword evidence="1" id="KW-0560">Oxidoreductase</keyword>
<organism evidence="3 4">
    <name type="scientific">Seinonella peptonophila</name>
    <dbReference type="NCBI Taxonomy" id="112248"/>
    <lineage>
        <taxon>Bacteria</taxon>
        <taxon>Bacillati</taxon>
        <taxon>Bacillota</taxon>
        <taxon>Bacilli</taxon>
        <taxon>Bacillales</taxon>
        <taxon>Thermoactinomycetaceae</taxon>
        <taxon>Seinonella</taxon>
    </lineage>
</organism>
<dbReference type="AlphaFoldDB" id="A0A1M4SNP3"/>
<evidence type="ECO:0000313" key="3">
    <source>
        <dbReference type="EMBL" id="SHE33904.1"/>
    </source>
</evidence>
<dbReference type="SUPFAM" id="SSF56645">
    <property type="entry name" value="Acyl-CoA dehydrogenase NM domain-like"/>
    <property type="match status" value="1"/>
</dbReference>
<dbReference type="OrthoDB" id="1170793at2"/>
<dbReference type="InterPro" id="IPR009100">
    <property type="entry name" value="AcylCoA_DH/oxidase_NM_dom_sf"/>
</dbReference>
<accession>A0A1M4SNP3</accession>
<dbReference type="PANTHER" id="PTHR43884:SF12">
    <property type="entry name" value="ISOVALERYL-COA DEHYDROGENASE, MITOCHONDRIAL-RELATED"/>
    <property type="match status" value="1"/>
</dbReference>
<evidence type="ECO:0000313" key="4">
    <source>
        <dbReference type="Proteomes" id="UP000184476"/>
    </source>
</evidence>
<dbReference type="Gene3D" id="1.10.540.10">
    <property type="entry name" value="Acyl-CoA dehydrogenase/oxidase, N-terminal domain"/>
    <property type="match status" value="1"/>
</dbReference>
<gene>
    <name evidence="3" type="ORF">SAMN05444392_10167</name>
</gene>
<dbReference type="InterPro" id="IPR013107">
    <property type="entry name" value="Acyl-CoA_DH_C"/>
</dbReference>
<dbReference type="GO" id="GO:0050660">
    <property type="term" value="F:flavin adenine dinucleotide binding"/>
    <property type="evidence" value="ECO:0007669"/>
    <property type="project" value="InterPro"/>
</dbReference>
<dbReference type="InterPro" id="IPR037069">
    <property type="entry name" value="AcylCoA_DH/ox_N_sf"/>
</dbReference>
<dbReference type="Gene3D" id="1.20.140.10">
    <property type="entry name" value="Butyryl-CoA Dehydrogenase, subunit A, domain 3"/>
    <property type="match status" value="1"/>
</dbReference>
<dbReference type="Pfam" id="PF08028">
    <property type="entry name" value="Acyl-CoA_dh_2"/>
    <property type="match status" value="1"/>
</dbReference>
<proteinExistence type="predicted"/>